<keyword evidence="2" id="KW-0969">Cilium</keyword>
<evidence type="ECO:0000313" key="3">
    <source>
        <dbReference type="Proteomes" id="UP000606720"/>
    </source>
</evidence>
<name>A0A923LM85_9FIRM</name>
<sequence length="135" mass="15906">MDVRSCRNCGRLFNYLQGPPICPACRKKLEDKFERVKDYIREHETATMQEISDDNDVSVKQIKQWVREERLTFTDNSPVGIECENCGAMIRTGRFCDACKNKMASNLKKMYEMPPKEDKGVRQRDKDRMRFLDKT</sequence>
<comment type="caution">
    <text evidence="2">The sequence shown here is derived from an EMBL/GenBank/DDBJ whole genome shotgun (WGS) entry which is preliminary data.</text>
</comment>
<accession>A0A923LM85</accession>
<keyword evidence="2" id="KW-0282">Flagellum</keyword>
<dbReference type="AlphaFoldDB" id="A0A923LM85"/>
<dbReference type="Proteomes" id="UP000606720">
    <property type="component" value="Unassembled WGS sequence"/>
</dbReference>
<protein>
    <submittedName>
        <fullName evidence="2">Flagellar protein</fullName>
    </submittedName>
</protein>
<proteinExistence type="predicted"/>
<feature type="region of interest" description="Disordered" evidence="1">
    <location>
        <begin position="114"/>
        <end position="135"/>
    </location>
</feature>
<reference evidence="2" key="1">
    <citation type="submission" date="2020-08" db="EMBL/GenBank/DDBJ databases">
        <title>Genome public.</title>
        <authorList>
            <person name="Liu C."/>
            <person name="Sun Q."/>
        </authorList>
    </citation>
    <scope>NUCLEOTIDE SEQUENCE</scope>
    <source>
        <strain evidence="2">BX1005</strain>
    </source>
</reference>
<dbReference type="EMBL" id="JACOPH010000001">
    <property type="protein sequence ID" value="MBC5712766.1"/>
    <property type="molecule type" value="Genomic_DNA"/>
</dbReference>
<keyword evidence="3" id="KW-1185">Reference proteome</keyword>
<evidence type="ECO:0000313" key="2">
    <source>
        <dbReference type="EMBL" id="MBC5712766.1"/>
    </source>
</evidence>
<dbReference type="RefSeq" id="WP_186865833.1">
    <property type="nucleotide sequence ID" value="NZ_JACOPH010000001.1"/>
</dbReference>
<keyword evidence="2" id="KW-0966">Cell projection</keyword>
<gene>
    <name evidence="2" type="ORF">H8S17_00845</name>
</gene>
<evidence type="ECO:0000256" key="1">
    <source>
        <dbReference type="SAM" id="MobiDB-lite"/>
    </source>
</evidence>
<organism evidence="2 3">
    <name type="scientific">Roseburia zhanii</name>
    <dbReference type="NCBI Taxonomy" id="2763064"/>
    <lineage>
        <taxon>Bacteria</taxon>
        <taxon>Bacillati</taxon>
        <taxon>Bacillota</taxon>
        <taxon>Clostridia</taxon>
        <taxon>Lachnospirales</taxon>
        <taxon>Lachnospiraceae</taxon>
        <taxon>Roseburia</taxon>
    </lineage>
</organism>